<dbReference type="RefSeq" id="WP_045442535.1">
    <property type="nucleotide sequence ID" value="NZ_BBIO01000002.1"/>
</dbReference>
<dbReference type="InterPro" id="IPR000120">
    <property type="entry name" value="Amidase"/>
</dbReference>
<comment type="similarity">
    <text evidence="2">Belongs to the amidase family.</text>
</comment>
<evidence type="ECO:0000313" key="6">
    <source>
        <dbReference type="Proteomes" id="UP000028702"/>
    </source>
</evidence>
<dbReference type="InterPro" id="IPR023631">
    <property type="entry name" value="Amidase_dom"/>
</dbReference>
<comment type="function">
    <text evidence="1">Hydrolyzes indole-3-acetamide (IAM) into indole-3-acetic acid (IAA).</text>
</comment>
<proteinExistence type="inferred from homology"/>
<accession>A0A081B7G0</accession>
<dbReference type="InterPro" id="IPR020556">
    <property type="entry name" value="Amidase_CS"/>
</dbReference>
<reference evidence="5 6" key="1">
    <citation type="submission" date="2014-07" db="EMBL/GenBank/DDBJ databases">
        <title>Tepidicaulis marinum gen. nov., sp. nov., a novel marine bacterium denitrifying nitrate to nitrous oxide strictly under microaerobic conditions.</title>
        <authorList>
            <person name="Takeuchi M."/>
            <person name="Yamagishi T."/>
            <person name="Kamagata Y."/>
            <person name="Oshima K."/>
            <person name="Hattori M."/>
            <person name="Katayama T."/>
            <person name="Hanada S."/>
            <person name="Tamaki H."/>
            <person name="Marumo K."/>
            <person name="Maeda H."/>
            <person name="Nedachi M."/>
            <person name="Iwasaki W."/>
            <person name="Suwa Y."/>
            <person name="Sakata S."/>
        </authorList>
    </citation>
    <scope>NUCLEOTIDE SEQUENCE [LARGE SCALE GENOMIC DNA]</scope>
    <source>
        <strain evidence="5 6">MA2</strain>
    </source>
</reference>
<evidence type="ECO:0000259" key="4">
    <source>
        <dbReference type="Pfam" id="PF01425"/>
    </source>
</evidence>
<dbReference type="SUPFAM" id="SSF75304">
    <property type="entry name" value="Amidase signature (AS) enzymes"/>
    <property type="match status" value="1"/>
</dbReference>
<feature type="domain" description="Amidase" evidence="4">
    <location>
        <begin position="27"/>
        <end position="454"/>
    </location>
</feature>
<protein>
    <recommendedName>
        <fullName evidence="3">Indoleacetamide hydrolase</fullName>
    </recommendedName>
</protein>
<keyword evidence="6" id="KW-1185">Reference proteome</keyword>
<dbReference type="PANTHER" id="PTHR11895">
    <property type="entry name" value="TRANSAMIDASE"/>
    <property type="match status" value="1"/>
</dbReference>
<name>A0A081B7G0_9HYPH</name>
<dbReference type="PROSITE" id="PS00571">
    <property type="entry name" value="AMIDASES"/>
    <property type="match status" value="1"/>
</dbReference>
<dbReference type="GO" id="GO:0003824">
    <property type="term" value="F:catalytic activity"/>
    <property type="evidence" value="ECO:0007669"/>
    <property type="project" value="InterPro"/>
</dbReference>
<dbReference type="Gene3D" id="3.90.1300.10">
    <property type="entry name" value="Amidase signature (AS) domain"/>
    <property type="match status" value="1"/>
</dbReference>
<dbReference type="Proteomes" id="UP000028702">
    <property type="component" value="Unassembled WGS sequence"/>
</dbReference>
<sequence length="475" mass="50272">MAFNEYADYDGLGLAALVAKGEVSASELAEEAITRIEKHNPTLNAVVTKLYDMGRDAAKAPAKGPFSGVPFLLKDILGDVAGVETRSGSRLMQGLPAPADSTLTQRFKASGVSILGKTNVPEFGLLPITESELYGPARNPWNLDHSTGGSSGGSGAAVAAGIVPMAHANDGGGSIRIPASCCGLVGLKPTRARNPLGPMLGDIMSGLISEHIVSRSVRDSAAMLDCTSGPEPGDPYMAPVPERPFLEEVKRPAGKLRIAFSTKDLGGNSVHPECVKAVQETAKLLEELGHEVVETAPNLNMEMMSGAFMAVWAAGLAMQIDATAQFTGKVPGEENLEGLTWGLYKAGQSITASQYLMAVSAFQMLGREMARFHATYDAWMTTTLGAPPLPLGSVDIHETDPEKAFAPVQAYVPFTAIENATGQPAISLPLHWTPEGLPVGVMFAGRFGEEGLLLRLAAQLETARPWKERKPQVWN</sequence>
<dbReference type="PANTHER" id="PTHR11895:SF7">
    <property type="entry name" value="GLUTAMYL-TRNA(GLN) AMIDOTRANSFERASE SUBUNIT A, MITOCHONDRIAL"/>
    <property type="match status" value="1"/>
</dbReference>
<evidence type="ECO:0000313" key="5">
    <source>
        <dbReference type="EMBL" id="GAK43978.1"/>
    </source>
</evidence>
<dbReference type="Pfam" id="PF01425">
    <property type="entry name" value="Amidase"/>
    <property type="match status" value="1"/>
</dbReference>
<dbReference type="EMBL" id="BBIO01000002">
    <property type="protein sequence ID" value="GAK43978.1"/>
    <property type="molecule type" value="Genomic_DNA"/>
</dbReference>
<dbReference type="AlphaFoldDB" id="A0A081B7G0"/>
<dbReference type="eggNOG" id="COG0154">
    <property type="taxonomic scope" value="Bacteria"/>
</dbReference>
<evidence type="ECO:0000256" key="3">
    <source>
        <dbReference type="ARBA" id="ARBA00021874"/>
    </source>
</evidence>
<evidence type="ECO:0000256" key="1">
    <source>
        <dbReference type="ARBA" id="ARBA00003871"/>
    </source>
</evidence>
<organism evidence="5 6">
    <name type="scientific">Tepidicaulis marinus</name>
    <dbReference type="NCBI Taxonomy" id="1333998"/>
    <lineage>
        <taxon>Bacteria</taxon>
        <taxon>Pseudomonadati</taxon>
        <taxon>Pseudomonadota</taxon>
        <taxon>Alphaproteobacteria</taxon>
        <taxon>Hyphomicrobiales</taxon>
        <taxon>Parvibaculaceae</taxon>
        <taxon>Tepidicaulis</taxon>
    </lineage>
</organism>
<gene>
    <name evidence="5" type="ORF">M2A_0477</name>
</gene>
<comment type="caution">
    <text evidence="5">The sequence shown here is derived from an EMBL/GenBank/DDBJ whole genome shotgun (WGS) entry which is preliminary data.</text>
</comment>
<dbReference type="STRING" id="1333998.M2A_0477"/>
<evidence type="ECO:0000256" key="2">
    <source>
        <dbReference type="ARBA" id="ARBA00009199"/>
    </source>
</evidence>
<dbReference type="InterPro" id="IPR036928">
    <property type="entry name" value="AS_sf"/>
</dbReference>